<protein>
    <submittedName>
        <fullName evidence="1">Uncharacterized protein</fullName>
    </submittedName>
</protein>
<reference evidence="1 2" key="1">
    <citation type="submission" date="2024-02" db="EMBL/GenBank/DDBJ databases">
        <authorList>
            <person name="Grouzdev D."/>
        </authorList>
    </citation>
    <scope>NUCLEOTIDE SEQUENCE [LARGE SCALE GENOMIC DNA]</scope>
    <source>
        <strain evidence="1 2">9N</strain>
    </source>
</reference>
<name>A0ABU7XG85_9HYPH</name>
<organism evidence="1 2">
    <name type="scientific">Methylocystis borbori</name>
    <dbReference type="NCBI Taxonomy" id="3118750"/>
    <lineage>
        <taxon>Bacteria</taxon>
        <taxon>Pseudomonadati</taxon>
        <taxon>Pseudomonadota</taxon>
        <taxon>Alphaproteobacteria</taxon>
        <taxon>Hyphomicrobiales</taxon>
        <taxon>Methylocystaceae</taxon>
        <taxon>Methylocystis</taxon>
    </lineage>
</organism>
<proteinExistence type="predicted"/>
<dbReference type="Proteomes" id="UP001350748">
    <property type="component" value="Unassembled WGS sequence"/>
</dbReference>
<keyword evidence="2" id="KW-1185">Reference proteome</keyword>
<sequence>MQCNEGKACDAVLRHLEAREGAVRSKIRWPEEEHHQGPVELVCNIGSTLYALEHTCIEPFEGLIKLNQEAERVFGPIEMAVSVVVPDGEVWNLSLPALGLQGKSGREIRQAQKALIEFIKSTAPTLPLLPYADYRKGPPPFNIANVPFPVTLHRFRSEVPSTVPGFKRLMISHVVAGNEETREAQRQKRIEKACNARRFDKLAVWKTRMGARTVLILENTDLFLTNEEIAAHNYLDIVANCSNSPDEAYLFETGLNSRWYLWPLQIGKQTFFDIYSDAKQPFGEFIPSELVSATNR</sequence>
<dbReference type="EMBL" id="JAZHYN010000017">
    <property type="protein sequence ID" value="MEF3366396.1"/>
    <property type="molecule type" value="Genomic_DNA"/>
</dbReference>
<gene>
    <name evidence="1" type="ORF">V3H18_07600</name>
</gene>
<evidence type="ECO:0000313" key="1">
    <source>
        <dbReference type="EMBL" id="MEF3366396.1"/>
    </source>
</evidence>
<evidence type="ECO:0000313" key="2">
    <source>
        <dbReference type="Proteomes" id="UP001350748"/>
    </source>
</evidence>
<accession>A0ABU7XG85</accession>
<comment type="caution">
    <text evidence="1">The sequence shown here is derived from an EMBL/GenBank/DDBJ whole genome shotgun (WGS) entry which is preliminary data.</text>
</comment>